<feature type="transmembrane region" description="Helical" evidence="7">
    <location>
        <begin position="182"/>
        <end position="203"/>
    </location>
</feature>
<dbReference type="InterPro" id="IPR021013">
    <property type="entry name" value="ATPase_Vma12"/>
</dbReference>
<feature type="transmembrane region" description="Helical" evidence="7">
    <location>
        <begin position="155"/>
        <end position="176"/>
    </location>
</feature>
<accession>A0A9P6LY15</accession>
<proteinExistence type="predicted"/>
<keyword evidence="5 7" id="KW-0472">Membrane</keyword>
<evidence type="ECO:0000256" key="4">
    <source>
        <dbReference type="ARBA" id="ARBA00022989"/>
    </source>
</evidence>
<comment type="caution">
    <text evidence="8">The sequence shown here is derived from an EMBL/GenBank/DDBJ whole genome shotgun (WGS) entry which is preliminary data.</text>
</comment>
<evidence type="ECO:0000256" key="5">
    <source>
        <dbReference type="ARBA" id="ARBA00023136"/>
    </source>
</evidence>
<keyword evidence="3" id="KW-0256">Endoplasmic reticulum</keyword>
<comment type="subcellular location">
    <subcellularLocation>
        <location evidence="1">Endoplasmic reticulum membrane</location>
        <topology evidence="1">Multi-pass membrane protein</topology>
    </subcellularLocation>
</comment>
<evidence type="ECO:0000256" key="2">
    <source>
        <dbReference type="ARBA" id="ARBA00022692"/>
    </source>
</evidence>
<gene>
    <name evidence="8" type="ORF">BGZ70_001001</name>
</gene>
<feature type="region of interest" description="Disordered" evidence="6">
    <location>
        <begin position="208"/>
        <end position="227"/>
    </location>
</feature>
<evidence type="ECO:0000256" key="7">
    <source>
        <dbReference type="SAM" id="Phobius"/>
    </source>
</evidence>
<sequence>MVCLEWTPRLERAFKKLQNAAKQDEALLITDEDQQTISEVDIMLGTHAPECVEMDLVRRVSMLLRKHSTGSINDNGAREDWIHVMVQGSGVYIPKAAPKERNPELDRLMEGFKAQVAEKEYQRMVSSIDPNASSSLANNLRQDLKDLKDVKAHTIGIVNVLYTGGAVFTAVFLISAHFTQDLGMRILLSFLAFVLIVACEAYLSSGTHEQADKEDGGGCSGYDEIVQ</sequence>
<keyword evidence="9" id="KW-1185">Reference proteome</keyword>
<evidence type="ECO:0000256" key="6">
    <source>
        <dbReference type="SAM" id="MobiDB-lite"/>
    </source>
</evidence>
<dbReference type="GO" id="GO:0070072">
    <property type="term" value="P:vacuolar proton-transporting V-type ATPase complex assembly"/>
    <property type="evidence" value="ECO:0007669"/>
    <property type="project" value="InterPro"/>
</dbReference>
<protein>
    <submittedName>
        <fullName evidence="8">Uncharacterized protein</fullName>
    </submittedName>
</protein>
<reference evidence="8" key="1">
    <citation type="journal article" date="2020" name="Fungal Divers.">
        <title>Resolving the Mortierellaceae phylogeny through synthesis of multi-gene phylogenetics and phylogenomics.</title>
        <authorList>
            <person name="Vandepol N."/>
            <person name="Liber J."/>
            <person name="Desiro A."/>
            <person name="Na H."/>
            <person name="Kennedy M."/>
            <person name="Barry K."/>
            <person name="Grigoriev I.V."/>
            <person name="Miller A.N."/>
            <person name="O'Donnell K."/>
            <person name="Stajich J.E."/>
            <person name="Bonito G."/>
        </authorList>
    </citation>
    <scope>NUCLEOTIDE SEQUENCE</scope>
    <source>
        <strain evidence="8">CK1249</strain>
    </source>
</reference>
<dbReference type="Proteomes" id="UP000738359">
    <property type="component" value="Unassembled WGS sequence"/>
</dbReference>
<evidence type="ECO:0000256" key="1">
    <source>
        <dbReference type="ARBA" id="ARBA00004477"/>
    </source>
</evidence>
<dbReference type="EMBL" id="JAAAHY010001206">
    <property type="protein sequence ID" value="KAF9951410.1"/>
    <property type="molecule type" value="Genomic_DNA"/>
</dbReference>
<evidence type="ECO:0000256" key="3">
    <source>
        <dbReference type="ARBA" id="ARBA00022824"/>
    </source>
</evidence>
<dbReference type="OrthoDB" id="19981at2759"/>
<evidence type="ECO:0000313" key="9">
    <source>
        <dbReference type="Proteomes" id="UP000738359"/>
    </source>
</evidence>
<dbReference type="GO" id="GO:0005789">
    <property type="term" value="C:endoplasmic reticulum membrane"/>
    <property type="evidence" value="ECO:0007669"/>
    <property type="project" value="UniProtKB-SubCell"/>
</dbReference>
<organism evidence="8 9">
    <name type="scientific">Mortierella alpina</name>
    <name type="common">Oleaginous fungus</name>
    <name type="synonym">Mortierella renispora</name>
    <dbReference type="NCBI Taxonomy" id="64518"/>
    <lineage>
        <taxon>Eukaryota</taxon>
        <taxon>Fungi</taxon>
        <taxon>Fungi incertae sedis</taxon>
        <taxon>Mucoromycota</taxon>
        <taxon>Mortierellomycotina</taxon>
        <taxon>Mortierellomycetes</taxon>
        <taxon>Mortierellales</taxon>
        <taxon>Mortierellaceae</taxon>
        <taxon>Mortierella</taxon>
    </lineage>
</organism>
<dbReference type="PANTHER" id="PTHR31394">
    <property type="entry name" value="TRANSMEMBRANE PROTEIN 199"/>
    <property type="match status" value="1"/>
</dbReference>
<evidence type="ECO:0000313" key="8">
    <source>
        <dbReference type="EMBL" id="KAF9951410.1"/>
    </source>
</evidence>
<keyword evidence="4 7" id="KW-1133">Transmembrane helix</keyword>
<name>A0A9P6LY15_MORAP</name>
<dbReference type="Pfam" id="PF11712">
    <property type="entry name" value="Vma12"/>
    <property type="match status" value="1"/>
</dbReference>
<keyword evidence="2 7" id="KW-0812">Transmembrane</keyword>
<dbReference type="AlphaFoldDB" id="A0A9P6LY15"/>
<dbReference type="PANTHER" id="PTHR31394:SF1">
    <property type="entry name" value="TRANSMEMBRANE PROTEIN 199"/>
    <property type="match status" value="1"/>
</dbReference>